<evidence type="ECO:0000259" key="1">
    <source>
        <dbReference type="PROSITE" id="PS50181"/>
    </source>
</evidence>
<dbReference type="Gene3D" id="1.20.1280.50">
    <property type="match status" value="1"/>
</dbReference>
<dbReference type="AlphaFoldDB" id="A0A022RUB7"/>
<accession>A0A022RUB7</accession>
<dbReference type="NCBIfam" id="TIGR01640">
    <property type="entry name" value="F_box_assoc_1"/>
    <property type="match status" value="1"/>
</dbReference>
<dbReference type="eggNOG" id="ENOG502QUVH">
    <property type="taxonomic scope" value="Eukaryota"/>
</dbReference>
<dbReference type="Proteomes" id="UP000030748">
    <property type="component" value="Unassembled WGS sequence"/>
</dbReference>
<dbReference type="PROSITE" id="PS50181">
    <property type="entry name" value="FBOX"/>
    <property type="match status" value="1"/>
</dbReference>
<dbReference type="InterPro" id="IPR050796">
    <property type="entry name" value="SCF_F-box_component"/>
</dbReference>
<name>A0A022RUB7_ERYGU</name>
<reference evidence="2 3" key="1">
    <citation type="journal article" date="2013" name="Proc. Natl. Acad. Sci. U.S.A.">
        <title>Fine-scale variation in meiotic recombination in Mimulus inferred from population shotgun sequencing.</title>
        <authorList>
            <person name="Hellsten U."/>
            <person name="Wright K.M."/>
            <person name="Jenkins J."/>
            <person name="Shu S."/>
            <person name="Yuan Y."/>
            <person name="Wessler S.R."/>
            <person name="Schmutz J."/>
            <person name="Willis J.H."/>
            <person name="Rokhsar D.S."/>
        </authorList>
    </citation>
    <scope>NUCLEOTIDE SEQUENCE [LARGE SCALE GENOMIC DNA]</scope>
    <source>
        <strain evidence="3">cv. DUN x IM62</strain>
    </source>
</reference>
<sequence>MSTASAGLAEAYMIRKVYKEKMNKMDNVSEKPMNSSHEKAEEKSCRRSAFASASASASGGGCFSLSMFKKIHPNTLGALYINDRVTPKTSPAITHLPQEITEEILYRLPVKSLLRFKCVSPSWRSLISSKQFIKTHLQRSKKIESFADKRIISICKGRLKACSLSSLFTEPVTRASFFNFFPLNISRDIVIVDSCNGLICVLVDACRFFLLNPSTREFKELPDFFTGTTCPKNVGSIRAYGFGFDESSGDYKVYAVSYMILVIGSSIARVYSLKADSWGRNLFFKDVYMFGSAKFVSGKFHWITDIKRNSKWEGVCFDLKSETFGTVKQPSCMEGYYKPTLAVLEGCLCVFSDYAPIIRFDIWIWNEYGVEDSWSKYVAISYPSISCEPLLPKAYNLVTPLFVLPSGEVLFTYGLDFLIYNKKDNCARQQRTVDFDHRVRATEVYTESLVSLANLNGMI</sequence>
<dbReference type="CDD" id="cd22157">
    <property type="entry name" value="F-box_AtFBW1-like"/>
    <property type="match status" value="1"/>
</dbReference>
<evidence type="ECO:0000313" key="3">
    <source>
        <dbReference type="Proteomes" id="UP000030748"/>
    </source>
</evidence>
<dbReference type="PANTHER" id="PTHR31672">
    <property type="entry name" value="BNACNNG10540D PROTEIN"/>
    <property type="match status" value="1"/>
</dbReference>
<protein>
    <recommendedName>
        <fullName evidence="1">F-box domain-containing protein</fullName>
    </recommendedName>
</protein>
<dbReference type="SMART" id="SM00256">
    <property type="entry name" value="FBOX"/>
    <property type="match status" value="1"/>
</dbReference>
<feature type="domain" description="F-box" evidence="1">
    <location>
        <begin position="90"/>
        <end position="136"/>
    </location>
</feature>
<organism evidence="2 3">
    <name type="scientific">Erythranthe guttata</name>
    <name type="common">Yellow monkey flower</name>
    <name type="synonym">Mimulus guttatus</name>
    <dbReference type="NCBI Taxonomy" id="4155"/>
    <lineage>
        <taxon>Eukaryota</taxon>
        <taxon>Viridiplantae</taxon>
        <taxon>Streptophyta</taxon>
        <taxon>Embryophyta</taxon>
        <taxon>Tracheophyta</taxon>
        <taxon>Spermatophyta</taxon>
        <taxon>Magnoliopsida</taxon>
        <taxon>eudicotyledons</taxon>
        <taxon>Gunneridae</taxon>
        <taxon>Pentapetalae</taxon>
        <taxon>asterids</taxon>
        <taxon>lamiids</taxon>
        <taxon>Lamiales</taxon>
        <taxon>Phrymaceae</taxon>
        <taxon>Erythranthe</taxon>
    </lineage>
</organism>
<dbReference type="InterPro" id="IPR013187">
    <property type="entry name" value="F-box-assoc_dom_typ3"/>
</dbReference>
<evidence type="ECO:0000313" key="2">
    <source>
        <dbReference type="EMBL" id="EYU43581.1"/>
    </source>
</evidence>
<keyword evidence="3" id="KW-1185">Reference proteome</keyword>
<dbReference type="Pfam" id="PF08268">
    <property type="entry name" value="FBA_3"/>
    <property type="match status" value="1"/>
</dbReference>
<dbReference type="PANTHER" id="PTHR31672:SF13">
    <property type="entry name" value="F-BOX PROTEIN CPR30-LIKE"/>
    <property type="match status" value="1"/>
</dbReference>
<dbReference type="InterPro" id="IPR001810">
    <property type="entry name" value="F-box_dom"/>
</dbReference>
<dbReference type="EMBL" id="KI630241">
    <property type="protein sequence ID" value="EYU43581.1"/>
    <property type="molecule type" value="Genomic_DNA"/>
</dbReference>
<gene>
    <name evidence="2" type="ORF">MIMGU_mgv1a022047mg</name>
</gene>
<dbReference type="Pfam" id="PF00646">
    <property type="entry name" value="F-box"/>
    <property type="match status" value="1"/>
</dbReference>
<dbReference type="InterPro" id="IPR017451">
    <property type="entry name" value="F-box-assoc_interact_dom"/>
</dbReference>
<dbReference type="InterPro" id="IPR036047">
    <property type="entry name" value="F-box-like_dom_sf"/>
</dbReference>
<proteinExistence type="predicted"/>
<dbReference type="SUPFAM" id="SSF81383">
    <property type="entry name" value="F-box domain"/>
    <property type="match status" value="1"/>
</dbReference>
<dbReference type="STRING" id="4155.A0A022RUB7"/>